<dbReference type="InterPro" id="IPR029442">
    <property type="entry name" value="GyrI-like"/>
</dbReference>
<evidence type="ECO:0000313" key="3">
    <source>
        <dbReference type="Proteomes" id="UP001500339"/>
    </source>
</evidence>
<dbReference type="InterPro" id="IPR008319">
    <property type="entry name" value="GyrI-like_CCH_Lin2189-like"/>
</dbReference>
<accession>A0ABP3U1I8</accession>
<dbReference type="Gene3D" id="3.20.80.10">
    <property type="entry name" value="Regulatory factor, effector binding domain"/>
    <property type="match status" value="1"/>
</dbReference>
<reference evidence="3" key="1">
    <citation type="journal article" date="2019" name="Int. J. Syst. Evol. Microbiol.">
        <title>The Global Catalogue of Microorganisms (GCM) 10K type strain sequencing project: providing services to taxonomists for standard genome sequencing and annotation.</title>
        <authorList>
            <consortium name="The Broad Institute Genomics Platform"/>
            <consortium name="The Broad Institute Genome Sequencing Center for Infectious Disease"/>
            <person name="Wu L."/>
            <person name="Ma J."/>
        </authorList>
    </citation>
    <scope>NUCLEOTIDE SEQUENCE [LARGE SCALE GENOMIC DNA]</scope>
    <source>
        <strain evidence="3">JCM 1405</strain>
    </source>
</reference>
<dbReference type="RefSeq" id="WP_343768252.1">
    <property type="nucleotide sequence ID" value="NZ_BAAACF010000001.1"/>
</dbReference>
<feature type="domain" description="GyrI-like small molecule binding" evidence="1">
    <location>
        <begin position="18"/>
        <end position="202"/>
    </location>
</feature>
<dbReference type="InterPro" id="IPR011256">
    <property type="entry name" value="Reg_factor_effector_dom_sf"/>
</dbReference>
<dbReference type="SUPFAM" id="SSF55136">
    <property type="entry name" value="Probable bacterial effector-binding domain"/>
    <property type="match status" value="1"/>
</dbReference>
<sequence>MKYEWRKQDKNIYLPKNNPELIEIPSMNFFMLEGKGNPNDDAFSEAVGVIYSLSYAIKMMPKKGIVPEGYFDYTIFPLEGVWDLEEEARGEEILNKDKLIYTLMIRQPSFVTKELAETAINITKKNKPHHLLENVKFESCGDGLSVQMMHIGKYDEEPASFDFMEKYCNTNNLIRKEKTHREIYISDFRKTDPEKLKTVLRFKVERKLNSI</sequence>
<dbReference type="PIRSF" id="PIRSF031644">
    <property type="entry name" value="UCP031644"/>
    <property type="match status" value="1"/>
</dbReference>
<proteinExistence type="predicted"/>
<comment type="caution">
    <text evidence="2">The sequence shown here is derived from an EMBL/GenBank/DDBJ whole genome shotgun (WGS) entry which is preliminary data.</text>
</comment>
<protein>
    <submittedName>
        <fullName evidence="2">GyrI-like domain-containing protein</fullName>
    </submittedName>
</protein>
<evidence type="ECO:0000313" key="2">
    <source>
        <dbReference type="EMBL" id="GAA0722627.1"/>
    </source>
</evidence>
<dbReference type="Proteomes" id="UP001500339">
    <property type="component" value="Unassembled WGS sequence"/>
</dbReference>
<dbReference type="Pfam" id="PF06445">
    <property type="entry name" value="GyrI-like"/>
    <property type="match status" value="1"/>
</dbReference>
<organism evidence="2 3">
    <name type="scientific">Clostridium malenominatum</name>
    <dbReference type="NCBI Taxonomy" id="1539"/>
    <lineage>
        <taxon>Bacteria</taxon>
        <taxon>Bacillati</taxon>
        <taxon>Bacillota</taxon>
        <taxon>Clostridia</taxon>
        <taxon>Eubacteriales</taxon>
        <taxon>Clostridiaceae</taxon>
        <taxon>Clostridium</taxon>
    </lineage>
</organism>
<dbReference type="EMBL" id="BAAACF010000001">
    <property type="protein sequence ID" value="GAA0722627.1"/>
    <property type="molecule type" value="Genomic_DNA"/>
</dbReference>
<gene>
    <name evidence="2" type="ORF">GCM10008905_14340</name>
</gene>
<name>A0ABP3U1I8_9CLOT</name>
<evidence type="ECO:0000259" key="1">
    <source>
        <dbReference type="Pfam" id="PF06445"/>
    </source>
</evidence>
<keyword evidence="3" id="KW-1185">Reference proteome</keyword>